<reference evidence="9 10" key="1">
    <citation type="submission" date="2020-02" db="EMBL/GenBank/DDBJ databases">
        <title>Albibacoteraceae fam. nov., the first described family within the subdivision 4 Verrucomicrobia.</title>
        <authorList>
            <person name="Xi F."/>
        </authorList>
    </citation>
    <scope>NUCLEOTIDE SEQUENCE [LARGE SCALE GENOMIC DNA]</scope>
    <source>
        <strain evidence="9 10">CK1056</strain>
    </source>
</reference>
<dbReference type="InterPro" id="IPR015701">
    <property type="entry name" value="FNR"/>
</dbReference>
<dbReference type="SUPFAM" id="SSF52343">
    <property type="entry name" value="Ferredoxin reductase-like, C-terminal NADP-linked domain"/>
    <property type="match status" value="1"/>
</dbReference>
<sequence>MNLTEYDISRPYKATVVKSERITDESTDEVRHITLNVSDATFHYLEGQSVGVLVPGPHQFGNETHMRLYSIANARQGEEQNMSEISLCVRRCFYIDEVSGERYPGVASNFLCDRVPGDQVELAGPYGRHFMPPRDKTCNILMIGIGTGIAPFRAFLKHVYEERKEWTGKVRLFYGAKTGMDLLYMNDKNGDLANYYDKETFKAIEALSPRPHADAPEEIDRTLVENKDEVWELVKDPKTYVYVSGLSRLEETLDKTLAEMAGSAEAWGEMKKQMAAQGRWATLFYE</sequence>
<evidence type="ECO:0000313" key="10">
    <source>
        <dbReference type="Proteomes" id="UP000478417"/>
    </source>
</evidence>
<organism evidence="9 10">
    <name type="scientific">Oceanipulchritudo coccoides</name>
    <dbReference type="NCBI Taxonomy" id="2706888"/>
    <lineage>
        <taxon>Bacteria</taxon>
        <taxon>Pseudomonadati</taxon>
        <taxon>Verrucomicrobiota</taxon>
        <taxon>Opitutia</taxon>
        <taxon>Puniceicoccales</taxon>
        <taxon>Oceanipulchritudinaceae</taxon>
        <taxon>Oceanipulchritudo</taxon>
    </lineage>
</organism>
<dbReference type="GO" id="GO:0016491">
    <property type="term" value="F:oxidoreductase activity"/>
    <property type="evidence" value="ECO:0007669"/>
    <property type="project" value="UniProtKB-KW"/>
</dbReference>
<comment type="cofactor">
    <cofactor evidence="1">
        <name>FAD</name>
        <dbReference type="ChEBI" id="CHEBI:57692"/>
    </cofactor>
</comment>
<accession>A0A6B2LZK2</accession>
<dbReference type="Proteomes" id="UP000478417">
    <property type="component" value="Unassembled WGS sequence"/>
</dbReference>
<comment type="caution">
    <text evidence="9">The sequence shown here is derived from an EMBL/GenBank/DDBJ whole genome shotgun (WGS) entry which is preliminary data.</text>
</comment>
<evidence type="ECO:0000256" key="6">
    <source>
        <dbReference type="PIRNR" id="PIRNR000361"/>
    </source>
</evidence>
<dbReference type="PROSITE" id="PS51384">
    <property type="entry name" value="FAD_FR"/>
    <property type="match status" value="1"/>
</dbReference>
<gene>
    <name evidence="9" type="ORF">G0Q06_06805</name>
</gene>
<keyword evidence="5 6" id="KW-0560">Oxidoreductase</keyword>
<evidence type="ECO:0000256" key="2">
    <source>
        <dbReference type="ARBA" id="ARBA00022630"/>
    </source>
</evidence>
<dbReference type="PRINTS" id="PR00371">
    <property type="entry name" value="FPNCR"/>
</dbReference>
<dbReference type="Gene3D" id="2.40.30.10">
    <property type="entry name" value="Translation factors"/>
    <property type="match status" value="1"/>
</dbReference>
<evidence type="ECO:0000256" key="5">
    <source>
        <dbReference type="ARBA" id="ARBA00023002"/>
    </source>
</evidence>
<keyword evidence="10" id="KW-1185">Reference proteome</keyword>
<dbReference type="Gene3D" id="3.40.50.80">
    <property type="entry name" value="Nucleotide-binding domain of ferredoxin-NADP reductase (FNR) module"/>
    <property type="match status" value="1"/>
</dbReference>
<name>A0A6B2LZK2_9BACT</name>
<dbReference type="AlphaFoldDB" id="A0A6B2LZK2"/>
<feature type="binding site" evidence="7">
    <location>
        <begin position="245"/>
        <end position="246"/>
    </location>
    <ligand>
        <name>NADP(+)</name>
        <dbReference type="ChEBI" id="CHEBI:58349"/>
    </ligand>
</feature>
<proteinExistence type="predicted"/>
<keyword evidence="2 6" id="KW-0285">Flavoprotein</keyword>
<feature type="binding site" evidence="7">
    <location>
        <position position="147"/>
    </location>
    <ligand>
        <name>NADP(+)</name>
        <dbReference type="ChEBI" id="CHEBI:58349"/>
    </ligand>
</feature>
<evidence type="ECO:0000313" key="9">
    <source>
        <dbReference type="EMBL" id="NDV62151.1"/>
    </source>
</evidence>
<dbReference type="InterPro" id="IPR001709">
    <property type="entry name" value="Flavoprot_Pyr_Nucl_cyt_Rdtase"/>
</dbReference>
<evidence type="ECO:0000259" key="8">
    <source>
        <dbReference type="PROSITE" id="PS51384"/>
    </source>
</evidence>
<dbReference type="InterPro" id="IPR001433">
    <property type="entry name" value="OxRdtase_FAD/NAD-bd"/>
</dbReference>
<protein>
    <submittedName>
        <fullName evidence="9">Oxidoreductase</fullName>
    </submittedName>
</protein>
<evidence type="ECO:0000256" key="7">
    <source>
        <dbReference type="PIRSR" id="PIRSR000361-1"/>
    </source>
</evidence>
<feature type="binding site" evidence="7">
    <location>
        <position position="70"/>
    </location>
    <ligand>
        <name>NADP(+)</name>
        <dbReference type="ChEBI" id="CHEBI:58349"/>
    </ligand>
</feature>
<dbReference type="Pfam" id="PF00175">
    <property type="entry name" value="NAD_binding_1"/>
    <property type="match status" value="1"/>
</dbReference>
<evidence type="ECO:0000256" key="3">
    <source>
        <dbReference type="ARBA" id="ARBA00022827"/>
    </source>
</evidence>
<dbReference type="InterPro" id="IPR017938">
    <property type="entry name" value="Riboflavin_synthase-like_b-brl"/>
</dbReference>
<dbReference type="SUPFAM" id="SSF63380">
    <property type="entry name" value="Riboflavin synthase domain-like"/>
    <property type="match status" value="1"/>
</dbReference>
<feature type="domain" description="FAD-binding FR-type" evidence="8">
    <location>
        <begin position="9"/>
        <end position="132"/>
    </location>
</feature>
<dbReference type="PANTHER" id="PTHR43314">
    <property type="match status" value="1"/>
</dbReference>
<dbReference type="PIRSF" id="PIRSF000361">
    <property type="entry name" value="Frd-NADP+_RD"/>
    <property type="match status" value="1"/>
</dbReference>
<feature type="binding site" evidence="7">
    <location>
        <position position="90"/>
    </location>
    <ligand>
        <name>NADP(+)</name>
        <dbReference type="ChEBI" id="CHEBI:58349"/>
    </ligand>
</feature>
<keyword evidence="3 6" id="KW-0274">FAD</keyword>
<dbReference type="InterPro" id="IPR017927">
    <property type="entry name" value="FAD-bd_FR_type"/>
</dbReference>
<dbReference type="InterPro" id="IPR039261">
    <property type="entry name" value="FNR_nucleotide-bd"/>
</dbReference>
<dbReference type="EMBL" id="JAAGNX010000002">
    <property type="protein sequence ID" value="NDV62151.1"/>
    <property type="molecule type" value="Genomic_DNA"/>
</dbReference>
<evidence type="ECO:0000256" key="4">
    <source>
        <dbReference type="ARBA" id="ARBA00022857"/>
    </source>
</evidence>
<dbReference type="RefSeq" id="WP_163963805.1">
    <property type="nucleotide sequence ID" value="NZ_JAAGNX010000002.1"/>
</dbReference>
<keyword evidence="4 6" id="KW-0521">NADP</keyword>
<evidence type="ECO:0000256" key="1">
    <source>
        <dbReference type="ARBA" id="ARBA00001974"/>
    </source>
</evidence>